<dbReference type="InterPro" id="IPR036259">
    <property type="entry name" value="MFS_trans_sf"/>
</dbReference>
<feature type="transmembrane region" description="Helical" evidence="6">
    <location>
        <begin position="371"/>
        <end position="396"/>
    </location>
</feature>
<evidence type="ECO:0000256" key="4">
    <source>
        <dbReference type="ARBA" id="ARBA00023136"/>
    </source>
</evidence>
<dbReference type="AlphaFoldDB" id="A0AAV8YT96"/>
<organism evidence="8 9">
    <name type="scientific">Aromia moschata</name>
    <dbReference type="NCBI Taxonomy" id="1265417"/>
    <lineage>
        <taxon>Eukaryota</taxon>
        <taxon>Metazoa</taxon>
        <taxon>Ecdysozoa</taxon>
        <taxon>Arthropoda</taxon>
        <taxon>Hexapoda</taxon>
        <taxon>Insecta</taxon>
        <taxon>Pterygota</taxon>
        <taxon>Neoptera</taxon>
        <taxon>Endopterygota</taxon>
        <taxon>Coleoptera</taxon>
        <taxon>Polyphaga</taxon>
        <taxon>Cucujiformia</taxon>
        <taxon>Chrysomeloidea</taxon>
        <taxon>Cerambycidae</taxon>
        <taxon>Cerambycinae</taxon>
        <taxon>Callichromatini</taxon>
        <taxon>Aromia</taxon>
    </lineage>
</organism>
<name>A0AAV8YT96_9CUCU</name>
<dbReference type="Gene3D" id="1.20.1250.20">
    <property type="entry name" value="MFS general substrate transporter like domains"/>
    <property type="match status" value="1"/>
</dbReference>
<dbReference type="SUPFAM" id="SSF103473">
    <property type="entry name" value="MFS general substrate transporter"/>
    <property type="match status" value="1"/>
</dbReference>
<sequence length="474" mass="52656">MDEELVSNNVKKEEAEFKRSVSRQVVLGLLTNFSSIAPSMSLGFSAVAIPVLKKTLTEEEVSWFASIASLAAPFGCFFSGPIADRFGRRTAMFCVNVTCFFGWLLLAVAYHAKESQCALLLLGRVITGFSMGLSSAPATIYMAEISSSKLRGVFTTWGSISFSLGVLVVYTLGFILKDSWGTISLITATLPFVGIVIISYFVPESPTWLVGKNRLEEARDSMCSIFGTKTYTFQVQTELENIINVKIPKNYTRRKTLLEQMLRKVKYLLEPHCLKPFWLLLTYFLFQQFSGTFVIVFYAIDIVKKAGVTLDPYLTIVLIGVTRMLTAATGGDLCRCYPEPAWPFVCWCWDLTTGSISEEKIPLDMHAKLTFLPLVMLLLYFATSTLGFLPLPFAIAAEVFPTKIRGTATGLLSGCGYFFNFVTVKIYPDMAEAMGRDGVFFFYGSVAFLGTIFVIYLLPETKGEKFAGDSGILW</sequence>
<evidence type="ECO:0000259" key="7">
    <source>
        <dbReference type="PROSITE" id="PS50850"/>
    </source>
</evidence>
<dbReference type="InterPro" id="IPR005829">
    <property type="entry name" value="Sugar_transporter_CS"/>
</dbReference>
<gene>
    <name evidence="8" type="ORF">NQ318_005811</name>
</gene>
<dbReference type="PROSITE" id="PS50850">
    <property type="entry name" value="MFS"/>
    <property type="match status" value="1"/>
</dbReference>
<dbReference type="EMBL" id="JAPWTK010000050">
    <property type="protein sequence ID" value="KAJ8954216.1"/>
    <property type="molecule type" value="Genomic_DNA"/>
</dbReference>
<reference evidence="8" key="1">
    <citation type="journal article" date="2023" name="Insect Mol. Biol.">
        <title>Genome sequencing provides insights into the evolution of gene families encoding plant cell wall-degrading enzymes in longhorned beetles.</title>
        <authorList>
            <person name="Shin N.R."/>
            <person name="Okamura Y."/>
            <person name="Kirsch R."/>
            <person name="Pauchet Y."/>
        </authorList>
    </citation>
    <scope>NUCLEOTIDE SEQUENCE</scope>
    <source>
        <strain evidence="8">AMC_N1</strain>
    </source>
</reference>
<keyword evidence="3 6" id="KW-1133">Transmembrane helix</keyword>
<evidence type="ECO:0000313" key="8">
    <source>
        <dbReference type="EMBL" id="KAJ8954216.1"/>
    </source>
</evidence>
<keyword evidence="2 6" id="KW-0812">Transmembrane</keyword>
<dbReference type="PANTHER" id="PTHR48021">
    <property type="match status" value="1"/>
</dbReference>
<keyword evidence="4 6" id="KW-0472">Membrane</keyword>
<dbReference type="GO" id="GO:0022857">
    <property type="term" value="F:transmembrane transporter activity"/>
    <property type="evidence" value="ECO:0007669"/>
    <property type="project" value="InterPro"/>
</dbReference>
<evidence type="ECO:0000256" key="3">
    <source>
        <dbReference type="ARBA" id="ARBA00022989"/>
    </source>
</evidence>
<protein>
    <recommendedName>
        <fullName evidence="7">Major facilitator superfamily (MFS) profile domain-containing protein</fullName>
    </recommendedName>
</protein>
<feature type="transmembrane region" description="Helical" evidence="6">
    <location>
        <begin position="154"/>
        <end position="176"/>
    </location>
</feature>
<evidence type="ECO:0000313" key="9">
    <source>
        <dbReference type="Proteomes" id="UP001162162"/>
    </source>
</evidence>
<dbReference type="FunFam" id="1.20.1250.20:FF:000249">
    <property type="entry name" value="facilitated trehalose transporter Tret1"/>
    <property type="match status" value="1"/>
</dbReference>
<accession>A0AAV8YT96</accession>
<evidence type="ECO:0000256" key="2">
    <source>
        <dbReference type="ARBA" id="ARBA00022692"/>
    </source>
</evidence>
<comment type="caution">
    <text evidence="8">The sequence shown here is derived from an EMBL/GenBank/DDBJ whole genome shotgun (WGS) entry which is preliminary data.</text>
</comment>
<feature type="transmembrane region" description="Helical" evidence="6">
    <location>
        <begin position="439"/>
        <end position="458"/>
    </location>
</feature>
<keyword evidence="9" id="KW-1185">Reference proteome</keyword>
<evidence type="ECO:0000256" key="1">
    <source>
        <dbReference type="ARBA" id="ARBA00004141"/>
    </source>
</evidence>
<dbReference type="GO" id="GO:0016020">
    <property type="term" value="C:membrane"/>
    <property type="evidence" value="ECO:0007669"/>
    <property type="project" value="UniProtKB-SubCell"/>
</dbReference>
<dbReference type="Pfam" id="PF00083">
    <property type="entry name" value="Sugar_tr"/>
    <property type="match status" value="2"/>
</dbReference>
<feature type="transmembrane region" description="Helical" evidence="6">
    <location>
        <begin position="61"/>
        <end position="79"/>
    </location>
</feature>
<feature type="transmembrane region" description="Helical" evidence="6">
    <location>
        <begin position="182"/>
        <end position="202"/>
    </location>
</feature>
<keyword evidence="5" id="KW-0325">Glycoprotein</keyword>
<evidence type="ECO:0000256" key="6">
    <source>
        <dbReference type="SAM" id="Phobius"/>
    </source>
</evidence>
<dbReference type="InterPro" id="IPR020846">
    <property type="entry name" value="MFS_dom"/>
</dbReference>
<feature type="transmembrane region" description="Helical" evidence="6">
    <location>
        <begin position="118"/>
        <end position="142"/>
    </location>
</feature>
<dbReference type="InterPro" id="IPR005828">
    <property type="entry name" value="MFS_sugar_transport-like"/>
</dbReference>
<dbReference type="PRINTS" id="PR00171">
    <property type="entry name" value="SUGRTRNSPORT"/>
</dbReference>
<dbReference type="PANTHER" id="PTHR48021:SF89">
    <property type="entry name" value="FI02132P-RELATED"/>
    <property type="match status" value="1"/>
</dbReference>
<proteinExistence type="predicted"/>
<dbReference type="PROSITE" id="PS00217">
    <property type="entry name" value="SUGAR_TRANSPORT_2"/>
    <property type="match status" value="1"/>
</dbReference>
<feature type="transmembrane region" description="Helical" evidence="6">
    <location>
        <begin position="25"/>
        <end position="49"/>
    </location>
</feature>
<feature type="transmembrane region" description="Helical" evidence="6">
    <location>
        <begin position="91"/>
        <end position="112"/>
    </location>
</feature>
<feature type="transmembrane region" description="Helical" evidence="6">
    <location>
        <begin position="408"/>
        <end position="427"/>
    </location>
</feature>
<dbReference type="Proteomes" id="UP001162162">
    <property type="component" value="Unassembled WGS sequence"/>
</dbReference>
<dbReference type="InterPro" id="IPR050549">
    <property type="entry name" value="MFS_Trehalose_Transporter"/>
</dbReference>
<comment type="subcellular location">
    <subcellularLocation>
        <location evidence="1">Membrane</location>
        <topology evidence="1">Multi-pass membrane protein</topology>
    </subcellularLocation>
</comment>
<dbReference type="InterPro" id="IPR003663">
    <property type="entry name" value="Sugar/inositol_transpt"/>
</dbReference>
<feature type="transmembrane region" description="Helical" evidence="6">
    <location>
        <begin position="277"/>
        <end position="300"/>
    </location>
</feature>
<feature type="domain" description="Major facilitator superfamily (MFS) profile" evidence="7">
    <location>
        <begin position="1"/>
        <end position="462"/>
    </location>
</feature>
<evidence type="ECO:0000256" key="5">
    <source>
        <dbReference type="ARBA" id="ARBA00023180"/>
    </source>
</evidence>